<keyword evidence="4" id="KW-1185">Reference proteome</keyword>
<dbReference type="GO" id="GO:0004672">
    <property type="term" value="F:protein kinase activity"/>
    <property type="evidence" value="ECO:0007669"/>
    <property type="project" value="InterPro"/>
</dbReference>
<dbReference type="GO" id="GO:0005524">
    <property type="term" value="F:ATP binding"/>
    <property type="evidence" value="ECO:0007669"/>
    <property type="project" value="InterPro"/>
</dbReference>
<protein>
    <submittedName>
        <fullName evidence="3">Tribbles-like protein 2</fullName>
    </submittedName>
</protein>
<evidence type="ECO:0000313" key="3">
    <source>
        <dbReference type="EMBL" id="KHN82783.1"/>
    </source>
</evidence>
<dbReference type="GO" id="GO:0031434">
    <property type="term" value="F:mitogen-activated protein kinase kinase binding"/>
    <property type="evidence" value="ECO:0007669"/>
    <property type="project" value="TreeGrafter"/>
</dbReference>
<gene>
    <name evidence="3" type="primary">TRIB2</name>
    <name evidence="3" type="ORF">Tcan_06770</name>
</gene>
<dbReference type="GO" id="GO:0005634">
    <property type="term" value="C:nucleus"/>
    <property type="evidence" value="ECO:0007669"/>
    <property type="project" value="TreeGrafter"/>
</dbReference>
<keyword evidence="1" id="KW-1133">Transmembrane helix</keyword>
<dbReference type="EMBL" id="JPKZ01001309">
    <property type="protein sequence ID" value="KHN82783.1"/>
    <property type="molecule type" value="Genomic_DNA"/>
</dbReference>
<feature type="transmembrane region" description="Helical" evidence="1">
    <location>
        <begin position="489"/>
        <end position="511"/>
    </location>
</feature>
<comment type="caution">
    <text evidence="3">The sequence shown here is derived from an EMBL/GenBank/DDBJ whole genome shotgun (WGS) entry which is preliminary data.</text>
</comment>
<dbReference type="OrthoDB" id="410920at2759"/>
<evidence type="ECO:0000313" key="4">
    <source>
        <dbReference type="Proteomes" id="UP000031036"/>
    </source>
</evidence>
<dbReference type="STRING" id="6265.A0A0B2VMJ3"/>
<evidence type="ECO:0000256" key="1">
    <source>
        <dbReference type="SAM" id="Phobius"/>
    </source>
</evidence>
<proteinExistence type="predicted"/>
<dbReference type="PANTHER" id="PTHR22961">
    <property type="entry name" value="SER/THR PROTEIN KINASE-TRB"/>
    <property type="match status" value="1"/>
</dbReference>
<name>A0A0B2VMJ3_TOXCA</name>
<reference evidence="3 4" key="1">
    <citation type="submission" date="2014-11" db="EMBL/GenBank/DDBJ databases">
        <title>Genetic blueprint of the zoonotic pathogen Toxocara canis.</title>
        <authorList>
            <person name="Zhu X.-Q."/>
            <person name="Korhonen P.K."/>
            <person name="Cai H."/>
            <person name="Young N.D."/>
            <person name="Nejsum P."/>
            <person name="von Samson-Himmelstjerna G."/>
            <person name="Boag P.R."/>
            <person name="Tan P."/>
            <person name="Li Q."/>
            <person name="Min J."/>
            <person name="Yang Y."/>
            <person name="Wang X."/>
            <person name="Fang X."/>
            <person name="Hall R.S."/>
            <person name="Hofmann A."/>
            <person name="Sternberg P.W."/>
            <person name="Jex A.R."/>
            <person name="Gasser R.B."/>
        </authorList>
    </citation>
    <scope>NUCLEOTIDE SEQUENCE [LARGE SCALE GENOMIC DNA]</scope>
    <source>
        <strain evidence="3">PN_DK_2014</strain>
    </source>
</reference>
<evidence type="ECO:0000259" key="2">
    <source>
        <dbReference type="PROSITE" id="PS50011"/>
    </source>
</evidence>
<accession>A0A0B2VMJ3</accession>
<dbReference type="Pfam" id="PF00069">
    <property type="entry name" value="Pkinase"/>
    <property type="match status" value="1"/>
</dbReference>
<dbReference type="InterPro" id="IPR000719">
    <property type="entry name" value="Prot_kinase_dom"/>
</dbReference>
<organism evidence="3 4">
    <name type="scientific">Toxocara canis</name>
    <name type="common">Canine roundworm</name>
    <dbReference type="NCBI Taxonomy" id="6265"/>
    <lineage>
        <taxon>Eukaryota</taxon>
        <taxon>Metazoa</taxon>
        <taxon>Ecdysozoa</taxon>
        <taxon>Nematoda</taxon>
        <taxon>Chromadorea</taxon>
        <taxon>Rhabditida</taxon>
        <taxon>Spirurina</taxon>
        <taxon>Ascaridomorpha</taxon>
        <taxon>Ascaridoidea</taxon>
        <taxon>Toxocaridae</taxon>
        <taxon>Toxocara</taxon>
    </lineage>
</organism>
<dbReference type="Proteomes" id="UP000031036">
    <property type="component" value="Unassembled WGS sequence"/>
</dbReference>
<dbReference type="SUPFAM" id="SSF56112">
    <property type="entry name" value="Protein kinase-like (PK-like)"/>
    <property type="match status" value="1"/>
</dbReference>
<dbReference type="GO" id="GO:0032436">
    <property type="term" value="P:positive regulation of proteasomal ubiquitin-dependent protein catabolic process"/>
    <property type="evidence" value="ECO:0007669"/>
    <property type="project" value="TreeGrafter"/>
</dbReference>
<dbReference type="InterPro" id="IPR011009">
    <property type="entry name" value="Kinase-like_dom_sf"/>
</dbReference>
<feature type="domain" description="Protein kinase" evidence="2">
    <location>
        <begin position="159"/>
        <end position="423"/>
    </location>
</feature>
<dbReference type="PROSITE" id="PS50011">
    <property type="entry name" value="PROTEIN_KINASE_DOM"/>
    <property type="match status" value="1"/>
</dbReference>
<dbReference type="InterPro" id="IPR024104">
    <property type="entry name" value="Tribbles/Ser_Thr_kinase_40"/>
</dbReference>
<keyword evidence="1" id="KW-0472">Membrane</keyword>
<dbReference type="Gene3D" id="1.10.510.10">
    <property type="entry name" value="Transferase(Phosphotransferase) domain 1"/>
    <property type="match status" value="1"/>
</dbReference>
<keyword evidence="1" id="KW-0812">Transmembrane</keyword>
<feature type="transmembrane region" description="Helical" evidence="1">
    <location>
        <begin position="449"/>
        <end position="469"/>
    </location>
</feature>
<dbReference type="PANTHER" id="PTHR22961:SF13">
    <property type="entry name" value="TRIBBLES"/>
    <property type="match status" value="1"/>
</dbReference>
<dbReference type="SMART" id="SM00220">
    <property type="entry name" value="S_TKc"/>
    <property type="match status" value="1"/>
</dbReference>
<sequence>MNRRRFHLKSRFSSFFSRTNKCIDRMSASNECTSTYACEDVGPPSTDASLHTIGGAPSLSRKRLAARRLPPIVLVTHPTFCSADSDALAQLTPLSSQESVKGDDADTKRQRLVITASQPGGCVLPEVVDAQSGTPFGSPERDDGTKVCGTWPNINNTIVCGYQLVGAGKEFTAFHKETKLVKICQLIDNEQYQKVLKMRERLNEAHKYWKFDDVDEMREFVLPSETEVCEDEYGRRFMFSPWQHGTLQRKVQAAYCMLSELEVQPLFKQIVRAIAFCHTIGVVVRDLKLRKFIFTDKELTRLRLHDVFDLFVCEDVNNDGVRDRHSCPAYVAPEILIKGPAEYAGRPADVWALGVLLYVLLFGRYPFNDVTPQRLFSRILKARFCIPVGASVSYAARALIYGMLRKEPNERPTAKQLLHMPWISTTTETLSKQIKFGMAPFQLLGTGRLFSLIFFLFGGGGGGNLLPVISSSERLQFSLSTRKPRNLFLSLPLPPFPPSPAFFLFIISSLVNGFRERAISESGWLVFVTFCFGSSSEAVDLMFVHFLLRVLFLAFIWLVCIKGISIDGCVCTPHFIQIILKYSQRAVSTDS</sequence>
<dbReference type="AlphaFoldDB" id="A0A0B2VMJ3"/>